<dbReference type="PROSITE" id="PS51680">
    <property type="entry name" value="SAM_MT_DRM"/>
    <property type="match status" value="1"/>
</dbReference>
<proteinExistence type="predicted"/>
<dbReference type="RefSeq" id="XP_010453588.1">
    <property type="nucleotide sequence ID" value="XM_010455286.2"/>
</dbReference>
<evidence type="ECO:0000259" key="10">
    <source>
        <dbReference type="PROSITE" id="PS50030"/>
    </source>
</evidence>
<dbReference type="Gene3D" id="1.10.8.10">
    <property type="entry name" value="DNA helicase RuvA subunit, C-terminal domain"/>
    <property type="match status" value="2"/>
</dbReference>
<dbReference type="InterPro" id="IPR050390">
    <property type="entry name" value="C5-Methyltransferase"/>
</dbReference>
<dbReference type="Gene3D" id="3.40.50.150">
    <property type="entry name" value="Vaccinia Virus protein VP39"/>
    <property type="match status" value="2"/>
</dbReference>
<reference evidence="13" key="2">
    <citation type="submission" date="2025-08" db="UniProtKB">
        <authorList>
            <consortium name="RefSeq"/>
        </authorList>
    </citation>
    <scope>IDENTIFICATION</scope>
    <source>
        <tissue evidence="13">Leaf</tissue>
    </source>
</reference>
<dbReference type="InterPro" id="IPR015940">
    <property type="entry name" value="UBA"/>
</dbReference>
<dbReference type="PROSITE" id="PS50030">
    <property type="entry name" value="UBA"/>
    <property type="match status" value="2"/>
</dbReference>
<keyword evidence="8" id="KW-0539">Nucleus</keyword>
<organism evidence="12 13">
    <name type="scientific">Camelina sativa</name>
    <name type="common">False flax</name>
    <name type="synonym">Myagrum sativum</name>
    <dbReference type="NCBI Taxonomy" id="90675"/>
    <lineage>
        <taxon>Eukaryota</taxon>
        <taxon>Viridiplantae</taxon>
        <taxon>Streptophyta</taxon>
        <taxon>Embryophyta</taxon>
        <taxon>Tracheophyta</taxon>
        <taxon>Spermatophyta</taxon>
        <taxon>Magnoliopsida</taxon>
        <taxon>eudicotyledons</taxon>
        <taxon>Gunneridae</taxon>
        <taxon>Pentapetalae</taxon>
        <taxon>rosids</taxon>
        <taxon>malvids</taxon>
        <taxon>Brassicales</taxon>
        <taxon>Brassicaceae</taxon>
        <taxon>Camelineae</taxon>
        <taxon>Camelina</taxon>
    </lineage>
</organism>
<feature type="region of interest" description="Disordered" evidence="9">
    <location>
        <begin position="245"/>
        <end position="284"/>
    </location>
</feature>
<protein>
    <recommendedName>
        <fullName evidence="2">DNA (cytosine-5-)-methyltransferase</fullName>
        <ecNumber evidence="2">2.1.1.37</ecNumber>
    </recommendedName>
</protein>
<dbReference type="SUPFAM" id="SSF53335">
    <property type="entry name" value="S-adenosyl-L-methionine-dependent methyltransferases"/>
    <property type="match status" value="2"/>
</dbReference>
<evidence type="ECO:0000256" key="4">
    <source>
        <dbReference type="ARBA" id="ARBA00022679"/>
    </source>
</evidence>
<dbReference type="Gene3D" id="3.90.120.10">
    <property type="entry name" value="DNA Methylase, subunit A, domain 2"/>
    <property type="match status" value="1"/>
</dbReference>
<dbReference type="InterPro" id="IPR029063">
    <property type="entry name" value="SAM-dependent_MTases_sf"/>
</dbReference>
<keyword evidence="4" id="KW-0808">Transferase</keyword>
<dbReference type="PANTHER" id="PTHR23068:SF25">
    <property type="entry name" value="DNA (CYTOSINE-5)-METHYLTRANSFERASE DRM2"/>
    <property type="match status" value="1"/>
</dbReference>
<dbReference type="Proteomes" id="UP000694864">
    <property type="component" value="Chromosome 13"/>
</dbReference>
<evidence type="ECO:0000313" key="12">
    <source>
        <dbReference type="Proteomes" id="UP000694864"/>
    </source>
</evidence>
<evidence type="ECO:0000256" key="6">
    <source>
        <dbReference type="ARBA" id="ARBA00022737"/>
    </source>
</evidence>
<keyword evidence="12" id="KW-1185">Reference proteome</keyword>
<accession>A0ABM0VB47</accession>
<keyword evidence="7" id="KW-0238">DNA-binding</keyword>
<evidence type="ECO:0000256" key="2">
    <source>
        <dbReference type="ARBA" id="ARBA00011975"/>
    </source>
</evidence>
<feature type="domain" description="UBA" evidence="10">
    <location>
        <begin position="192"/>
        <end position="227"/>
    </location>
</feature>
<name>A0ABM0VB47_CAMSA</name>
<dbReference type="SMART" id="SM00165">
    <property type="entry name" value="UBA"/>
    <property type="match status" value="3"/>
</dbReference>
<dbReference type="InterPro" id="IPR001525">
    <property type="entry name" value="C5_MeTfrase"/>
</dbReference>
<gene>
    <name evidence="13" type="primary">LOC104735480</name>
</gene>
<dbReference type="Pfam" id="PF00145">
    <property type="entry name" value="DNA_methylase"/>
    <property type="match status" value="1"/>
</dbReference>
<dbReference type="PANTHER" id="PTHR23068">
    <property type="entry name" value="DNA CYTOSINE-5- -METHYLTRANSFERASE 3-RELATED"/>
    <property type="match status" value="1"/>
</dbReference>
<comment type="subcellular location">
    <subcellularLocation>
        <location evidence="1">Nucleus</location>
    </subcellularLocation>
</comment>
<evidence type="ECO:0000256" key="1">
    <source>
        <dbReference type="ARBA" id="ARBA00004123"/>
    </source>
</evidence>
<reference evidence="12" key="1">
    <citation type="journal article" date="2014" name="Nat. Commun.">
        <title>The emerging biofuel crop Camelina sativa retains a highly undifferentiated hexaploid genome structure.</title>
        <authorList>
            <person name="Kagale S."/>
            <person name="Koh C."/>
            <person name="Nixon J."/>
            <person name="Bollina V."/>
            <person name="Clarke W.E."/>
            <person name="Tuteja R."/>
            <person name="Spillane C."/>
            <person name="Robinson S.J."/>
            <person name="Links M.G."/>
            <person name="Clarke C."/>
            <person name="Higgins E.E."/>
            <person name="Huebert T."/>
            <person name="Sharpe A.G."/>
            <person name="Parkin I.A."/>
        </authorList>
    </citation>
    <scope>NUCLEOTIDE SEQUENCE [LARGE SCALE GENOMIC DNA]</scope>
    <source>
        <strain evidence="12">cv. DH55</strain>
    </source>
</reference>
<dbReference type="InterPro" id="IPR030380">
    <property type="entry name" value="SAM_MeTfrase_DRM"/>
</dbReference>
<dbReference type="InterPro" id="IPR009060">
    <property type="entry name" value="UBA-like_sf"/>
</dbReference>
<feature type="compositionally biased region" description="Basic and acidic residues" evidence="9">
    <location>
        <begin position="245"/>
        <end position="256"/>
    </location>
</feature>
<evidence type="ECO:0000256" key="7">
    <source>
        <dbReference type="ARBA" id="ARBA00023125"/>
    </source>
</evidence>
<sequence>MAQDSAGDDDYVDWNTDDDLEIDNFQSSPSPVHSRADTLVGVAVTTSSLSSPTTETTDLVQMGFSDEIFATLFDMGFPVEMIARAIKEAGPNAETSVIIDTISKYSSDCEAGSSKSKAIDHFLAMGFDEEKVIKAIHEHGEENMEQIANTLLSCGETEKLAEVKEEDEIDWSDDEINYADILISDDEKEPNSSNENGNQIRSLVRMGFSEVEASLAVERCGGNVDIAELTDFLCAAQMAREFSEFHTDPEEQNPRHDVKKRRLESNRESRSSVDDEPVRLPNPMIGFGLPNEPGLITHRKLPELARGPPFFYYENVALAPKGVWETISRHLYDILPEFVDSKYFCAAARKRGYIHNLPINNRFQIQPPPKYTVNEAFPLTKKWWPEWDKRTKLNCILTVTGSAQLTNRIRSALEPYTGEPEPPKHVQKFVIDQCRRWNLVWVGKNKAAPLEPDEMENLLGFPKNHTRGGGMSRTERYKSLGNSFQVDTVAYHLSVLKSIFPDGIKVLSLFTGIGGGEVALHRLQIRMKLVVSVEISQVNRNILKDFWEQTNQTGILIEFSDVQDLTNDTIEKLMEKHGGFDLVIGGSPCNNLAGGNRVSRVGLGGEQSSLFFEYCRILEVVRARMRRS</sequence>
<dbReference type="EC" id="2.1.1.37" evidence="2"/>
<evidence type="ECO:0000313" key="13">
    <source>
        <dbReference type="RefSeq" id="XP_010453588.1"/>
    </source>
</evidence>
<keyword evidence="6" id="KW-0677">Repeat</keyword>
<evidence type="ECO:0000256" key="9">
    <source>
        <dbReference type="SAM" id="MobiDB-lite"/>
    </source>
</evidence>
<evidence type="ECO:0000256" key="3">
    <source>
        <dbReference type="ARBA" id="ARBA00022603"/>
    </source>
</evidence>
<evidence type="ECO:0000256" key="8">
    <source>
        <dbReference type="ARBA" id="ARBA00023242"/>
    </source>
</evidence>
<keyword evidence="5" id="KW-0949">S-adenosyl-L-methionine</keyword>
<evidence type="ECO:0000256" key="5">
    <source>
        <dbReference type="ARBA" id="ARBA00022691"/>
    </source>
</evidence>
<feature type="compositionally biased region" description="Basic and acidic residues" evidence="9">
    <location>
        <begin position="263"/>
        <end position="278"/>
    </location>
</feature>
<keyword evidence="3" id="KW-0489">Methyltransferase</keyword>
<evidence type="ECO:0000259" key="11">
    <source>
        <dbReference type="PROSITE" id="PS51680"/>
    </source>
</evidence>
<feature type="domain" description="UBA" evidence="10">
    <location>
        <begin position="113"/>
        <end position="154"/>
    </location>
</feature>
<feature type="domain" description="SAM-dependent MTase DRM-type" evidence="11">
    <location>
        <begin position="297"/>
        <end position="628"/>
    </location>
</feature>
<dbReference type="GeneID" id="104735480"/>
<dbReference type="SUPFAM" id="SSF46934">
    <property type="entry name" value="UBA-like"/>
    <property type="match status" value="2"/>
</dbReference>